<dbReference type="GO" id="GO:0005886">
    <property type="term" value="C:plasma membrane"/>
    <property type="evidence" value="ECO:0007669"/>
    <property type="project" value="TreeGrafter"/>
</dbReference>
<accession>A0A2H9TAA9</accession>
<keyword evidence="7" id="KW-0472">Membrane</keyword>
<dbReference type="InterPro" id="IPR051684">
    <property type="entry name" value="Electron_Trans/Redox"/>
</dbReference>
<dbReference type="SUPFAM" id="SSF54862">
    <property type="entry name" value="4Fe-4S ferredoxins"/>
    <property type="match status" value="1"/>
</dbReference>
<feature type="transmembrane region" description="Helical" evidence="7">
    <location>
        <begin position="321"/>
        <end position="340"/>
    </location>
</feature>
<gene>
    <name evidence="9" type="ORF">CI610_00850</name>
</gene>
<feature type="domain" description="4Fe-4S ferredoxin-type" evidence="8">
    <location>
        <begin position="243"/>
        <end position="272"/>
    </location>
</feature>
<protein>
    <recommendedName>
        <fullName evidence="8">4Fe-4S ferredoxin-type domain-containing protein</fullName>
    </recommendedName>
</protein>
<evidence type="ECO:0000256" key="6">
    <source>
        <dbReference type="ARBA" id="ARBA00023014"/>
    </source>
</evidence>
<dbReference type="AlphaFoldDB" id="A0A2H9TAA9"/>
<name>A0A2H9TAA9_9ZZZZ</name>
<evidence type="ECO:0000256" key="5">
    <source>
        <dbReference type="ARBA" id="ARBA00023004"/>
    </source>
</evidence>
<proteinExistence type="predicted"/>
<evidence type="ECO:0000259" key="8">
    <source>
        <dbReference type="PROSITE" id="PS51379"/>
    </source>
</evidence>
<dbReference type="GO" id="GO:0046872">
    <property type="term" value="F:metal ion binding"/>
    <property type="evidence" value="ECO:0007669"/>
    <property type="project" value="UniProtKB-KW"/>
</dbReference>
<dbReference type="Pfam" id="PF12801">
    <property type="entry name" value="Fer4_5"/>
    <property type="match status" value="1"/>
</dbReference>
<keyword evidence="1" id="KW-0813">Transport</keyword>
<evidence type="ECO:0000256" key="1">
    <source>
        <dbReference type="ARBA" id="ARBA00022448"/>
    </source>
</evidence>
<dbReference type="InterPro" id="IPR032879">
    <property type="entry name" value="FixG_C"/>
</dbReference>
<dbReference type="InterPro" id="IPR014116">
    <property type="entry name" value="Cyt_c_oxidase_cbb3_FixG"/>
</dbReference>
<reference evidence="9" key="1">
    <citation type="journal article" date="2017" name="Appl. Environ. Microbiol.">
        <title>Molecular characterization of an Endozoicomonas-like organism causing infection in king scallop Pecten maximus L.</title>
        <authorList>
            <person name="Cano I."/>
            <person name="van Aerle R."/>
            <person name="Ross S."/>
            <person name="Verner-Jeffreys D.W."/>
            <person name="Paley R.K."/>
            <person name="Rimmer G."/>
            <person name="Ryder D."/>
            <person name="Hooper P."/>
            <person name="Stone D."/>
            <person name="Feist S.W."/>
        </authorList>
    </citation>
    <scope>NUCLEOTIDE SEQUENCE</scope>
</reference>
<dbReference type="InterPro" id="IPR017896">
    <property type="entry name" value="4Fe4S_Fe-S-bd"/>
</dbReference>
<keyword evidence="4" id="KW-0249">Electron transport</keyword>
<evidence type="ECO:0000256" key="3">
    <source>
        <dbReference type="ARBA" id="ARBA00022723"/>
    </source>
</evidence>
<keyword evidence="6" id="KW-0411">Iron-sulfur</keyword>
<dbReference type="EMBL" id="NSIT01000029">
    <property type="protein sequence ID" value="PJE80162.1"/>
    <property type="molecule type" value="Genomic_DNA"/>
</dbReference>
<evidence type="ECO:0000256" key="2">
    <source>
        <dbReference type="ARBA" id="ARBA00022485"/>
    </source>
</evidence>
<evidence type="ECO:0000256" key="7">
    <source>
        <dbReference type="SAM" id="Phobius"/>
    </source>
</evidence>
<dbReference type="GO" id="GO:0051539">
    <property type="term" value="F:4 iron, 4 sulfur cluster binding"/>
    <property type="evidence" value="ECO:0007669"/>
    <property type="project" value="UniProtKB-KW"/>
</dbReference>
<evidence type="ECO:0000256" key="4">
    <source>
        <dbReference type="ARBA" id="ARBA00022982"/>
    </source>
</evidence>
<feature type="transmembrane region" description="Helical" evidence="7">
    <location>
        <begin position="175"/>
        <end position="194"/>
    </location>
</feature>
<comment type="caution">
    <text evidence="9">The sequence shown here is derived from an EMBL/GenBank/DDBJ whole genome shotgun (WGS) entry which is preliminary data.</text>
</comment>
<dbReference type="PROSITE" id="PS00198">
    <property type="entry name" value="4FE4S_FER_1"/>
    <property type="match status" value="1"/>
</dbReference>
<keyword evidence="7" id="KW-1133">Transmembrane helix</keyword>
<organism evidence="9">
    <name type="scientific">invertebrate metagenome</name>
    <dbReference type="NCBI Taxonomy" id="1711999"/>
    <lineage>
        <taxon>unclassified sequences</taxon>
        <taxon>metagenomes</taxon>
        <taxon>organismal metagenomes</taxon>
    </lineage>
</organism>
<feature type="transmembrane region" description="Helical" evidence="7">
    <location>
        <begin position="69"/>
        <end position="90"/>
    </location>
</feature>
<dbReference type="PROSITE" id="PS51379">
    <property type="entry name" value="4FE4S_FER_2"/>
    <property type="match status" value="1"/>
</dbReference>
<dbReference type="Pfam" id="PF13746">
    <property type="entry name" value="Fer4_18"/>
    <property type="match status" value="1"/>
</dbReference>
<dbReference type="NCBIfam" id="TIGR02745">
    <property type="entry name" value="ccoG_rdxA_fixG"/>
    <property type="match status" value="1"/>
</dbReference>
<keyword evidence="7" id="KW-0812">Transmembrane</keyword>
<dbReference type="InterPro" id="IPR017900">
    <property type="entry name" value="4Fe4S_Fe_S_CS"/>
</dbReference>
<dbReference type="PANTHER" id="PTHR30176:SF3">
    <property type="entry name" value="FERREDOXIN-TYPE PROTEIN NAPH"/>
    <property type="match status" value="1"/>
</dbReference>
<feature type="transmembrane region" description="Helical" evidence="7">
    <location>
        <begin position="143"/>
        <end position="163"/>
    </location>
</feature>
<evidence type="ECO:0000313" key="9">
    <source>
        <dbReference type="EMBL" id="PJE80162.1"/>
    </source>
</evidence>
<dbReference type="Gene3D" id="2.60.40.10">
    <property type="entry name" value="Immunoglobulins"/>
    <property type="match status" value="1"/>
</dbReference>
<dbReference type="InterPro" id="IPR013783">
    <property type="entry name" value="Ig-like_fold"/>
</dbReference>
<keyword evidence="3" id="KW-0479">Metal-binding</keyword>
<keyword evidence="5" id="KW-0408">Iron</keyword>
<dbReference type="PANTHER" id="PTHR30176">
    <property type="entry name" value="FERREDOXIN-TYPE PROTEIN NAPH"/>
    <property type="match status" value="1"/>
</dbReference>
<feature type="transmembrane region" description="Helical" evidence="7">
    <location>
        <begin position="21"/>
        <end position="42"/>
    </location>
</feature>
<keyword evidence="2" id="KW-0004">4Fe-4S</keyword>
<sequence>MSRQKRPHKIYVRHVTGYFRQLRIISGGFLLLLFFSGVWLRIGGQPLILFDLPGRKFHLFGTIFWPQDFILLSFILIICACGLFTITALFGRIWCGYACPQSVFSGLFLWAERVTEGSRHRRIKQDQQPLTVPVFARKTAKHLIWLILSIATALTFVGYFVPVNRLLAQWVKLDIYQWSYLWVGFFTVATYLNAGWLREKICLHMCPYARFQSVMLDNQTLVVSYDEKRGEPRHKTNHRSRLIPIHQQPSGDCIDCTLCVQVCPTGIDIRKGLQYECLSCGACIDACNQVMKKRRRPENLIGYRHQDIQQDHKIQWFRPKVIGYGCVLLIMTGILITTLLTKKPLHAYLTHDPAVLYRVNDDGLITNTYQLKIINTYHEPIIAHIELPDSQRFTLKSPVSFTLQEGEVLEQPVVVAESFPQQLPAVTSVQFIIRTETLSKHPVNKDIKKESRFLSPVTDP</sequence>
<dbReference type="Pfam" id="PF11614">
    <property type="entry name" value="FixG_C"/>
    <property type="match status" value="1"/>
</dbReference>